<evidence type="ECO:0000256" key="7">
    <source>
        <dbReference type="ARBA" id="ARBA00022490"/>
    </source>
</evidence>
<evidence type="ECO:0000256" key="13">
    <source>
        <dbReference type="ARBA" id="ARBA00022984"/>
    </source>
</evidence>
<dbReference type="InterPro" id="IPR016166">
    <property type="entry name" value="FAD-bd_PCMH"/>
</dbReference>
<dbReference type="SUPFAM" id="SSF56176">
    <property type="entry name" value="FAD-binding/transporter-associated domain-like"/>
    <property type="match status" value="1"/>
</dbReference>
<dbReference type="GO" id="GO:0008360">
    <property type="term" value="P:regulation of cell shape"/>
    <property type="evidence" value="ECO:0007669"/>
    <property type="project" value="UniProtKB-KW"/>
</dbReference>
<evidence type="ECO:0000256" key="1">
    <source>
        <dbReference type="ARBA" id="ARBA00001974"/>
    </source>
</evidence>
<dbReference type="Gene3D" id="3.30.465.10">
    <property type="match status" value="1"/>
</dbReference>
<proteinExistence type="inferred from homology"/>
<keyword evidence="11 19" id="KW-0521">NADP</keyword>
<dbReference type="KEGG" id="afla:FHG64_13845"/>
<dbReference type="GO" id="GO:0005829">
    <property type="term" value="C:cytosol"/>
    <property type="evidence" value="ECO:0007669"/>
    <property type="project" value="TreeGrafter"/>
</dbReference>
<keyword evidence="7 19" id="KW-0963">Cytoplasm</keyword>
<dbReference type="GO" id="GO:0071555">
    <property type="term" value="P:cell wall organization"/>
    <property type="evidence" value="ECO:0007669"/>
    <property type="project" value="UniProtKB-KW"/>
</dbReference>
<evidence type="ECO:0000256" key="19">
    <source>
        <dbReference type="HAMAP-Rule" id="MF_00037"/>
    </source>
</evidence>
<dbReference type="RefSeq" id="WP_139066959.1">
    <property type="nucleotide sequence ID" value="NZ_CP040812.1"/>
</dbReference>
<organism evidence="21 22">
    <name type="scientific">Antarcticibacterium flavum</name>
    <dbReference type="NCBI Taxonomy" id="2058175"/>
    <lineage>
        <taxon>Bacteria</taxon>
        <taxon>Pseudomonadati</taxon>
        <taxon>Bacteroidota</taxon>
        <taxon>Flavobacteriia</taxon>
        <taxon>Flavobacteriales</taxon>
        <taxon>Flavobacteriaceae</taxon>
        <taxon>Antarcticibacterium</taxon>
    </lineage>
</organism>
<dbReference type="NCBIfam" id="NF000755">
    <property type="entry name" value="PRK00046.1"/>
    <property type="match status" value="1"/>
</dbReference>
<keyword evidence="10 19" id="KW-0274">FAD</keyword>
<evidence type="ECO:0000259" key="20">
    <source>
        <dbReference type="PROSITE" id="PS51387"/>
    </source>
</evidence>
<keyword evidence="8 19" id="KW-0132">Cell division</keyword>
<keyword evidence="15 19" id="KW-0131">Cell cycle</keyword>
<evidence type="ECO:0000256" key="8">
    <source>
        <dbReference type="ARBA" id="ARBA00022618"/>
    </source>
</evidence>
<dbReference type="InterPro" id="IPR016167">
    <property type="entry name" value="FAD-bd_PCMH_sub1"/>
</dbReference>
<comment type="pathway">
    <text evidence="4 19">Cell wall biogenesis; peptidoglycan biosynthesis.</text>
</comment>
<dbReference type="GO" id="GO:0071949">
    <property type="term" value="F:FAD binding"/>
    <property type="evidence" value="ECO:0007669"/>
    <property type="project" value="InterPro"/>
</dbReference>
<dbReference type="PANTHER" id="PTHR21071">
    <property type="entry name" value="UDP-N-ACETYLENOLPYRUVOYLGLUCOSAMINE REDUCTASE"/>
    <property type="match status" value="1"/>
</dbReference>
<gene>
    <name evidence="19 21" type="primary">murB</name>
    <name evidence="21" type="ORF">FHG64_13845</name>
</gene>
<feature type="active site" evidence="19">
    <location>
        <position position="333"/>
    </location>
</feature>
<dbReference type="NCBIfam" id="TIGR00179">
    <property type="entry name" value="murB"/>
    <property type="match status" value="1"/>
</dbReference>
<dbReference type="EMBL" id="CP040812">
    <property type="protein sequence ID" value="QCY70400.1"/>
    <property type="molecule type" value="Genomic_DNA"/>
</dbReference>
<evidence type="ECO:0000256" key="11">
    <source>
        <dbReference type="ARBA" id="ARBA00022857"/>
    </source>
</evidence>
<dbReference type="GO" id="GO:0051301">
    <property type="term" value="P:cell division"/>
    <property type="evidence" value="ECO:0007669"/>
    <property type="project" value="UniProtKB-KW"/>
</dbReference>
<dbReference type="Gene3D" id="3.30.43.10">
    <property type="entry name" value="Uridine Diphospho-n-acetylenolpyruvylglucosamine Reductase, domain 2"/>
    <property type="match status" value="1"/>
</dbReference>
<dbReference type="SUPFAM" id="SSF56194">
    <property type="entry name" value="Uridine diphospho-N-Acetylenolpyruvylglucosamine reductase, MurB, C-terminal domain"/>
    <property type="match status" value="1"/>
</dbReference>
<evidence type="ECO:0000313" key="22">
    <source>
        <dbReference type="Proteomes" id="UP000309016"/>
    </source>
</evidence>
<dbReference type="Proteomes" id="UP000309016">
    <property type="component" value="Chromosome"/>
</dbReference>
<evidence type="ECO:0000256" key="17">
    <source>
        <dbReference type="ARBA" id="ARBA00031026"/>
    </source>
</evidence>
<comment type="catalytic activity">
    <reaction evidence="18 19">
        <text>UDP-N-acetyl-alpha-D-muramate + NADP(+) = UDP-N-acetyl-3-O-(1-carboxyvinyl)-alpha-D-glucosamine + NADPH + H(+)</text>
        <dbReference type="Rhea" id="RHEA:12248"/>
        <dbReference type="ChEBI" id="CHEBI:15378"/>
        <dbReference type="ChEBI" id="CHEBI:57783"/>
        <dbReference type="ChEBI" id="CHEBI:58349"/>
        <dbReference type="ChEBI" id="CHEBI:68483"/>
        <dbReference type="ChEBI" id="CHEBI:70757"/>
        <dbReference type="EC" id="1.3.1.98"/>
    </reaction>
</comment>
<comment type="subcellular location">
    <subcellularLocation>
        <location evidence="3 19">Cytoplasm</location>
    </subcellularLocation>
</comment>
<evidence type="ECO:0000256" key="2">
    <source>
        <dbReference type="ARBA" id="ARBA00003921"/>
    </source>
</evidence>
<evidence type="ECO:0000256" key="16">
    <source>
        <dbReference type="ARBA" id="ARBA00023316"/>
    </source>
</evidence>
<reference evidence="21 22" key="1">
    <citation type="submission" date="2019-06" db="EMBL/GenBank/DDBJ databases">
        <title>Complete genome sequence of Antarcticibacterium flavum KCTC 52984T from an Antarctic marine sediment.</title>
        <authorList>
            <person name="Lee Y.M."/>
            <person name="Shin S.C."/>
        </authorList>
    </citation>
    <scope>NUCLEOTIDE SEQUENCE [LARGE SCALE GENOMIC DNA]</scope>
    <source>
        <strain evidence="21 22">KCTC 52984</strain>
    </source>
</reference>
<evidence type="ECO:0000256" key="5">
    <source>
        <dbReference type="ARBA" id="ARBA00012518"/>
    </source>
</evidence>
<dbReference type="PANTHER" id="PTHR21071:SF4">
    <property type="entry name" value="UDP-N-ACETYLENOLPYRUVOYLGLUCOSAMINE REDUCTASE"/>
    <property type="match status" value="1"/>
</dbReference>
<dbReference type="InterPro" id="IPR011601">
    <property type="entry name" value="MurB_C"/>
</dbReference>
<keyword evidence="16 19" id="KW-0961">Cell wall biogenesis/degradation</keyword>
<dbReference type="EC" id="1.3.1.98" evidence="5 19"/>
<feature type="domain" description="FAD-binding PCMH-type" evidence="20">
    <location>
        <begin position="17"/>
        <end position="186"/>
    </location>
</feature>
<dbReference type="OrthoDB" id="9804753at2"/>
<feature type="active site" evidence="19">
    <location>
        <position position="162"/>
    </location>
</feature>
<dbReference type="InterPro" id="IPR036318">
    <property type="entry name" value="FAD-bd_PCMH-like_sf"/>
</dbReference>
<comment type="similarity">
    <text evidence="19">Belongs to the MurB family.</text>
</comment>
<accession>A0A5B7X5B6</accession>
<keyword evidence="14 19" id="KW-0560">Oxidoreductase</keyword>
<keyword evidence="12 19" id="KW-0133">Cell shape</keyword>
<keyword evidence="13 19" id="KW-0573">Peptidoglycan synthesis</keyword>
<comment type="function">
    <text evidence="2 19">Cell wall formation.</text>
</comment>
<dbReference type="GO" id="GO:0009252">
    <property type="term" value="P:peptidoglycan biosynthetic process"/>
    <property type="evidence" value="ECO:0007669"/>
    <property type="project" value="UniProtKB-UniRule"/>
</dbReference>
<evidence type="ECO:0000313" key="21">
    <source>
        <dbReference type="EMBL" id="QCY70400.1"/>
    </source>
</evidence>
<dbReference type="AlphaFoldDB" id="A0A5B7X5B6"/>
<keyword evidence="22" id="KW-1185">Reference proteome</keyword>
<dbReference type="GO" id="GO:0008762">
    <property type="term" value="F:UDP-N-acetylmuramate dehydrogenase activity"/>
    <property type="evidence" value="ECO:0007669"/>
    <property type="project" value="UniProtKB-UniRule"/>
</dbReference>
<evidence type="ECO:0000256" key="18">
    <source>
        <dbReference type="ARBA" id="ARBA00048914"/>
    </source>
</evidence>
<evidence type="ECO:0000256" key="4">
    <source>
        <dbReference type="ARBA" id="ARBA00004752"/>
    </source>
</evidence>
<dbReference type="PROSITE" id="PS51387">
    <property type="entry name" value="FAD_PCMH"/>
    <property type="match status" value="1"/>
</dbReference>
<dbReference type="InterPro" id="IPR006094">
    <property type="entry name" value="Oxid_FAD_bind_N"/>
</dbReference>
<dbReference type="InterPro" id="IPR016169">
    <property type="entry name" value="FAD-bd_PCMH_sub2"/>
</dbReference>
<dbReference type="Pfam" id="PF02873">
    <property type="entry name" value="MurB_C"/>
    <property type="match status" value="1"/>
</dbReference>
<name>A0A5B7X5B6_9FLAO</name>
<protein>
    <recommendedName>
        <fullName evidence="6 19">UDP-N-acetylenolpyruvoylglucosamine reductase</fullName>
        <ecNumber evidence="5 19">1.3.1.98</ecNumber>
    </recommendedName>
    <alternativeName>
        <fullName evidence="17 19">UDP-N-acetylmuramate dehydrogenase</fullName>
    </alternativeName>
</protein>
<evidence type="ECO:0000256" key="12">
    <source>
        <dbReference type="ARBA" id="ARBA00022960"/>
    </source>
</evidence>
<dbReference type="Pfam" id="PF01565">
    <property type="entry name" value="FAD_binding_4"/>
    <property type="match status" value="1"/>
</dbReference>
<dbReference type="NCBIfam" id="NF010478">
    <property type="entry name" value="PRK13903.1"/>
    <property type="match status" value="1"/>
</dbReference>
<dbReference type="HAMAP" id="MF_00037">
    <property type="entry name" value="MurB"/>
    <property type="match status" value="1"/>
</dbReference>
<evidence type="ECO:0000256" key="6">
    <source>
        <dbReference type="ARBA" id="ARBA00015188"/>
    </source>
</evidence>
<evidence type="ECO:0000256" key="10">
    <source>
        <dbReference type="ARBA" id="ARBA00022827"/>
    </source>
</evidence>
<evidence type="ECO:0000256" key="3">
    <source>
        <dbReference type="ARBA" id="ARBA00004496"/>
    </source>
</evidence>
<dbReference type="InterPro" id="IPR003170">
    <property type="entry name" value="MurB"/>
</dbReference>
<comment type="cofactor">
    <cofactor evidence="1 19">
        <name>FAD</name>
        <dbReference type="ChEBI" id="CHEBI:57692"/>
    </cofactor>
</comment>
<dbReference type="UniPathway" id="UPA00219"/>
<sequence length="337" mass="37303">MNVSLNSSLKDYNTFGIDVNAKQLISVSSMRELKQVLRNNYSNELFILGGGSNMLLTRDINATVLHINLKGKELLSSSSDSALVRINAGENWHETVQWTLEHNLGGLENLSLIPGNTGTAPIQNIGAYGVELKDTFVSCDVIDVQTLETRSFSKEECDFGYRSSIFKTSAKGKYIITSVTFQLTRKDHNLHTEYGSIKEALLEMGIKEPGLKDVSAAVIKIRSQKLPDPKVLGNSGSFFKNPVLPVGQLIKLQDKYPDIPFYSISKEEVKVPAGWLIEQAGFKGYREGDAGVHKNQALVLVNYGEASGNEILHLAHKIQDKILKDYGIDLQPEVNIY</sequence>
<keyword evidence="9 19" id="KW-0285">Flavoprotein</keyword>
<evidence type="ECO:0000256" key="14">
    <source>
        <dbReference type="ARBA" id="ARBA00023002"/>
    </source>
</evidence>
<dbReference type="Gene3D" id="3.90.78.10">
    <property type="entry name" value="UDP-N-acetylenolpyruvoylglucosamine reductase, C-terminal domain"/>
    <property type="match status" value="1"/>
</dbReference>
<feature type="active site" description="Proton donor" evidence="19">
    <location>
        <position position="237"/>
    </location>
</feature>
<evidence type="ECO:0000256" key="9">
    <source>
        <dbReference type="ARBA" id="ARBA00022630"/>
    </source>
</evidence>
<dbReference type="InterPro" id="IPR036635">
    <property type="entry name" value="MurB_C_sf"/>
</dbReference>
<evidence type="ECO:0000256" key="15">
    <source>
        <dbReference type="ARBA" id="ARBA00023306"/>
    </source>
</evidence>